<evidence type="ECO:0000256" key="5">
    <source>
        <dbReference type="ARBA" id="ARBA00022737"/>
    </source>
</evidence>
<accession>J9DJV0</accession>
<evidence type="ECO:0000313" key="10">
    <source>
        <dbReference type="EMBL" id="EJW22201.1"/>
    </source>
</evidence>
<dbReference type="EC" id="2.3.1.129" evidence="8"/>
<proteinExistence type="inferred from homology"/>
<keyword evidence="4 8" id="KW-0808">Transferase</keyword>
<dbReference type="OrthoDB" id="9807278at2"/>
<dbReference type="GO" id="GO:0016020">
    <property type="term" value="C:membrane"/>
    <property type="evidence" value="ECO:0007669"/>
    <property type="project" value="GOC"/>
</dbReference>
<dbReference type="Proteomes" id="UP000004836">
    <property type="component" value="Unassembled WGS sequence"/>
</dbReference>
<keyword evidence="3 8" id="KW-0441">Lipid A biosynthesis</keyword>
<dbReference type="GO" id="GO:0008780">
    <property type="term" value="F:acyl-[acyl-carrier-protein]-UDP-N-acetylglucosamine O-acyltransferase activity"/>
    <property type="evidence" value="ECO:0007669"/>
    <property type="project" value="UniProtKB-UniRule"/>
</dbReference>
<organism evidence="10 11">
    <name type="scientific">alpha proteobacterium IMCC14465</name>
    <dbReference type="NCBI Taxonomy" id="1220535"/>
    <lineage>
        <taxon>Bacteria</taxon>
        <taxon>Pseudomonadati</taxon>
        <taxon>Pseudomonadota</taxon>
        <taxon>Alphaproteobacteria</taxon>
        <taxon>PS1 clade</taxon>
    </lineage>
</organism>
<dbReference type="PIRSF" id="PIRSF000456">
    <property type="entry name" value="UDP-GlcNAc_acltr"/>
    <property type="match status" value="1"/>
</dbReference>
<protein>
    <recommendedName>
        <fullName evidence="8">Acyl-[acyl-carrier-protein]--UDP-N-acetylglucosamine O-acyltransferase</fullName>
        <shortName evidence="8">UDP-N-acetylglucosamine acyltransferase</shortName>
        <ecNumber evidence="8">2.3.1.129</ecNumber>
    </recommendedName>
</protein>
<comment type="similarity">
    <text evidence="8">Belongs to the transferase hexapeptide repeat family. LpxA subfamily.</text>
</comment>
<dbReference type="PROSITE" id="PS00101">
    <property type="entry name" value="HEXAPEP_TRANSFERASES"/>
    <property type="match status" value="1"/>
</dbReference>
<dbReference type="PANTHER" id="PTHR43480:SF1">
    <property type="entry name" value="ACYL-[ACYL-CARRIER-PROTEIN]--UDP-N-ACETYLGLUCOSAMINE O-ACYLTRANSFERASE, MITOCHONDRIAL-RELATED"/>
    <property type="match status" value="1"/>
</dbReference>
<evidence type="ECO:0000256" key="2">
    <source>
        <dbReference type="ARBA" id="ARBA00022516"/>
    </source>
</evidence>
<dbReference type="eggNOG" id="COG1043">
    <property type="taxonomic scope" value="Bacteria"/>
</dbReference>
<dbReference type="InterPro" id="IPR011004">
    <property type="entry name" value="Trimer_LpxA-like_sf"/>
</dbReference>
<dbReference type="AlphaFoldDB" id="J9DJV0"/>
<comment type="function">
    <text evidence="8">Involved in the biosynthesis of lipid A, a phosphorylated glycolipid that anchors the lipopolysaccharide to the outer membrane of the cell.</text>
</comment>
<reference evidence="10 11" key="1">
    <citation type="journal article" date="2012" name="J. Bacteriol.">
        <title>Genome Sequence of Strain IMCC14465, Isolated from the East Sea, Belonging to the PS1 Clade of Alphaproteobacteria.</title>
        <authorList>
            <person name="Yang S.J."/>
            <person name="Kang I."/>
            <person name="Cho J.C."/>
        </authorList>
    </citation>
    <scope>NUCLEOTIDE SEQUENCE [LARGE SCALE GENOMIC DNA]</scope>
    <source>
        <strain evidence="10 11">IMCC14465</strain>
    </source>
</reference>
<comment type="catalytic activity">
    <reaction evidence="8">
        <text>a (3R)-hydroxyacyl-[ACP] + UDP-N-acetyl-alpha-D-glucosamine = a UDP-3-O-[(3R)-3-hydroxyacyl]-N-acetyl-alpha-D-glucosamine + holo-[ACP]</text>
        <dbReference type="Rhea" id="RHEA:67812"/>
        <dbReference type="Rhea" id="RHEA-COMP:9685"/>
        <dbReference type="Rhea" id="RHEA-COMP:9945"/>
        <dbReference type="ChEBI" id="CHEBI:57705"/>
        <dbReference type="ChEBI" id="CHEBI:64479"/>
        <dbReference type="ChEBI" id="CHEBI:78827"/>
        <dbReference type="ChEBI" id="CHEBI:173225"/>
        <dbReference type="EC" id="2.3.1.129"/>
    </reaction>
</comment>
<keyword evidence="7 8" id="KW-0012">Acyltransferase</keyword>
<comment type="pathway">
    <text evidence="8">Glycolipid biosynthesis; lipid IV(A) biosynthesis; lipid IV(A) from (3R)-3-hydroxytetradecanoyl-[acyl-carrier-protein] and UDP-N-acetyl-alpha-D-glucosamine: step 1/6.</text>
</comment>
<dbReference type="Gene3D" id="2.160.10.10">
    <property type="entry name" value="Hexapeptide repeat proteins"/>
    <property type="match status" value="1"/>
</dbReference>
<keyword evidence="11" id="KW-1185">Reference proteome</keyword>
<dbReference type="Pfam" id="PF13720">
    <property type="entry name" value="Acetyltransf_11"/>
    <property type="match status" value="1"/>
</dbReference>
<dbReference type="STRING" id="1220535.IMCC14465_00400"/>
<dbReference type="GO" id="GO:0005737">
    <property type="term" value="C:cytoplasm"/>
    <property type="evidence" value="ECO:0007669"/>
    <property type="project" value="UniProtKB-SubCell"/>
</dbReference>
<dbReference type="InterPro" id="IPR037157">
    <property type="entry name" value="Acetyltransf_C_sf"/>
</dbReference>
<evidence type="ECO:0000256" key="4">
    <source>
        <dbReference type="ARBA" id="ARBA00022679"/>
    </source>
</evidence>
<dbReference type="SUPFAM" id="SSF51161">
    <property type="entry name" value="Trimeric LpxA-like enzymes"/>
    <property type="match status" value="1"/>
</dbReference>
<evidence type="ECO:0000256" key="8">
    <source>
        <dbReference type="HAMAP-Rule" id="MF_00387"/>
    </source>
</evidence>
<dbReference type="InterPro" id="IPR018357">
    <property type="entry name" value="Hexapep_transf_CS"/>
</dbReference>
<evidence type="ECO:0000256" key="1">
    <source>
        <dbReference type="ARBA" id="ARBA00022490"/>
    </source>
</evidence>
<dbReference type="UniPathway" id="UPA00359">
    <property type="reaction ID" value="UER00477"/>
</dbReference>
<evidence type="ECO:0000313" key="11">
    <source>
        <dbReference type="Proteomes" id="UP000004836"/>
    </source>
</evidence>
<evidence type="ECO:0000256" key="3">
    <source>
        <dbReference type="ARBA" id="ARBA00022556"/>
    </source>
</evidence>
<evidence type="ECO:0000259" key="9">
    <source>
        <dbReference type="Pfam" id="PF13720"/>
    </source>
</evidence>
<dbReference type="GO" id="GO:0009245">
    <property type="term" value="P:lipid A biosynthetic process"/>
    <property type="evidence" value="ECO:0007669"/>
    <property type="project" value="UniProtKB-UniRule"/>
</dbReference>
<dbReference type="Gene3D" id="1.20.1180.10">
    <property type="entry name" value="Udp N-acetylglucosamine O-acyltransferase, C-terminal domain"/>
    <property type="match status" value="1"/>
</dbReference>
<dbReference type="EMBL" id="ALYF01000001">
    <property type="protein sequence ID" value="EJW22201.1"/>
    <property type="molecule type" value="Genomic_DNA"/>
</dbReference>
<gene>
    <name evidence="8" type="primary">lpxA</name>
    <name evidence="10" type="ORF">IMCC14465_00400</name>
</gene>
<evidence type="ECO:0000256" key="6">
    <source>
        <dbReference type="ARBA" id="ARBA00023098"/>
    </source>
</evidence>
<name>J9DJV0_9PROT</name>
<dbReference type="HAMAP" id="MF_00387">
    <property type="entry name" value="LpxA"/>
    <property type="match status" value="1"/>
</dbReference>
<dbReference type="InterPro" id="IPR029098">
    <property type="entry name" value="Acetyltransf_C"/>
</dbReference>
<comment type="subunit">
    <text evidence="8">Homotrimer.</text>
</comment>
<dbReference type="NCBIfam" id="NF003657">
    <property type="entry name" value="PRK05289.1"/>
    <property type="match status" value="1"/>
</dbReference>
<evidence type="ECO:0000256" key="7">
    <source>
        <dbReference type="ARBA" id="ARBA00023315"/>
    </source>
</evidence>
<sequence length="265" mass="28447">MSIIHPTSVVDKSAEIGEGVQIGPFCVVGPNVKIGDNTVLHSHVSVAGYTTIGVGNEIFPYASIGHKPQDLKFNNELSYLEIGDHNRIREAVTINPGTEGGGGLTRVGNNCLFMIGTHIAHDCLIEDNVVMANYSTLGGHVEVANNVIFGGHSAIHQFCKAGKYSFIGAGSMVTGNVIPFGTVLGDRAILSGLNLVGLKRANFKREDIHDLRNAYKLIQSSSDADFFTARVQQAEEQFGGTPLVDDLINFIKSIDKRGICLPQQN</sequence>
<keyword evidence="2 8" id="KW-0444">Lipid biosynthesis</keyword>
<dbReference type="PATRIC" id="fig|1220535.3.peg.39"/>
<keyword evidence="6 8" id="KW-0443">Lipid metabolism</keyword>
<dbReference type="InterPro" id="IPR010137">
    <property type="entry name" value="Lipid_A_LpxA"/>
</dbReference>
<dbReference type="CDD" id="cd03351">
    <property type="entry name" value="LbH_UDP-GlcNAc_AT"/>
    <property type="match status" value="1"/>
</dbReference>
<dbReference type="InterPro" id="IPR001451">
    <property type="entry name" value="Hexapep"/>
</dbReference>
<dbReference type="NCBIfam" id="TIGR01852">
    <property type="entry name" value="lipid_A_lpxA"/>
    <property type="match status" value="1"/>
</dbReference>
<comment type="caution">
    <text evidence="10">The sequence shown here is derived from an EMBL/GenBank/DDBJ whole genome shotgun (WGS) entry which is preliminary data.</text>
</comment>
<comment type="subcellular location">
    <subcellularLocation>
        <location evidence="8">Cytoplasm</location>
    </subcellularLocation>
</comment>
<dbReference type="PANTHER" id="PTHR43480">
    <property type="entry name" value="ACYL-[ACYL-CARRIER-PROTEIN]--UDP-N-ACETYLGLUCOSAMINE O-ACYLTRANSFERASE"/>
    <property type="match status" value="1"/>
</dbReference>
<feature type="domain" description="UDP N-acetylglucosamine O-acyltransferase C-terminal" evidence="9">
    <location>
        <begin position="177"/>
        <end position="260"/>
    </location>
</feature>
<keyword evidence="5 8" id="KW-0677">Repeat</keyword>
<dbReference type="Pfam" id="PF00132">
    <property type="entry name" value="Hexapep"/>
    <property type="match status" value="2"/>
</dbReference>
<keyword evidence="1 8" id="KW-0963">Cytoplasm</keyword>